<comment type="caution">
    <text evidence="3">The sequence shown here is derived from an EMBL/GenBank/DDBJ whole genome shotgun (WGS) entry which is preliminary data.</text>
</comment>
<dbReference type="PANTHER" id="PTHR43201">
    <property type="entry name" value="ACYL-COA SYNTHETASE"/>
    <property type="match status" value="1"/>
</dbReference>
<dbReference type="InterPro" id="IPR000873">
    <property type="entry name" value="AMP-dep_synth/lig_dom"/>
</dbReference>
<dbReference type="Proteomes" id="UP001597353">
    <property type="component" value="Unassembled WGS sequence"/>
</dbReference>
<accession>A0ABW4S824</accession>
<evidence type="ECO:0000313" key="4">
    <source>
        <dbReference type="Proteomes" id="UP001597353"/>
    </source>
</evidence>
<evidence type="ECO:0000256" key="1">
    <source>
        <dbReference type="ARBA" id="ARBA00006432"/>
    </source>
</evidence>
<dbReference type="PANTHER" id="PTHR43201:SF8">
    <property type="entry name" value="ACYL-COA SYNTHETASE FAMILY MEMBER 3"/>
    <property type="match status" value="1"/>
</dbReference>
<evidence type="ECO:0000259" key="2">
    <source>
        <dbReference type="Pfam" id="PF00501"/>
    </source>
</evidence>
<feature type="domain" description="AMP-dependent synthetase/ligase" evidence="2">
    <location>
        <begin position="46"/>
        <end position="425"/>
    </location>
</feature>
<dbReference type="Pfam" id="PF23562">
    <property type="entry name" value="AMP-binding_C_3"/>
    <property type="match status" value="1"/>
</dbReference>
<dbReference type="EMBL" id="JBHUGH010000012">
    <property type="protein sequence ID" value="MFD1913740.1"/>
    <property type="molecule type" value="Genomic_DNA"/>
</dbReference>
<sequence>MADQARGPALWQPEVEMHTGPDGTFYVRQKAPLDSYPARMNERLLHWAETEPSRVWMAQRGDDGEWQRVTYSEAAAKVQSLAQAFIDLRLSADRPLLILSGNSISHALVALAAQHVGVPSAAIAPAYSLVSSDYGKLRDIRDQLEPGLLFVEEAAPFAPAITAVFDPSVPVLTTKGEIPGRETLSLGALAATRPTDAVAQAFDATGPDTVAKFLFTSGTTGSPKAVIQTQRMLCSNQEMIADCYAFVRDVPPVVVDWAPWNHTASGNKVFNLILYNGGTYYIDDGKPTPKAITATIRNLREISPTWYFNVPVGYQMLLDAMETDDQLRTTFFRHLSMMMYAGAGMSQPVWDRLTAVAEQMVPGGVLLAGGFGSTETGPFALMCTDRQDRAGNLGVPARGVELKLVPQGDKLEARVKSPSVTPGYWRNEKLTQEAFDEEGYYCFGDALRFAVPGQPDKGFFFDGRLAENFKLDTGTWVAVGPLRATFTDDMKGMASDVVIAGENRDRLAALVLPDWAALRALVGQRDLPDADLLAHPVVRRKAAQMLAEHMRKATGSSSRVTRFMFIEKPLEFDRGEVTDKGSINQRGVLRNRADLVEALYSDDPRVIEPALSEAQ</sequence>
<name>A0ABW4S824_9RHOB</name>
<comment type="similarity">
    <text evidence="1">Belongs to the ATP-dependent AMP-binding enzyme family.</text>
</comment>
<protein>
    <submittedName>
        <fullName evidence="3">Feruloyl-CoA synthase</fullName>
    </submittedName>
</protein>
<reference evidence="4" key="1">
    <citation type="journal article" date="2019" name="Int. J. Syst. Evol. Microbiol.">
        <title>The Global Catalogue of Microorganisms (GCM) 10K type strain sequencing project: providing services to taxonomists for standard genome sequencing and annotation.</title>
        <authorList>
            <consortium name="The Broad Institute Genomics Platform"/>
            <consortium name="The Broad Institute Genome Sequencing Center for Infectious Disease"/>
            <person name="Wu L."/>
            <person name="Ma J."/>
        </authorList>
    </citation>
    <scope>NUCLEOTIDE SEQUENCE [LARGE SCALE GENOMIC DNA]</scope>
    <source>
        <strain evidence="4">CGMCC 4.7242</strain>
    </source>
</reference>
<dbReference type="PROSITE" id="PS00455">
    <property type="entry name" value="AMP_BINDING"/>
    <property type="match status" value="1"/>
</dbReference>
<dbReference type="SUPFAM" id="SSF56801">
    <property type="entry name" value="Acetyl-CoA synthetase-like"/>
    <property type="match status" value="1"/>
</dbReference>
<dbReference type="InterPro" id="IPR042099">
    <property type="entry name" value="ANL_N_sf"/>
</dbReference>
<organism evidence="3 4">
    <name type="scientific">Halodurantibacterium flavum</name>
    <dbReference type="NCBI Taxonomy" id="1382802"/>
    <lineage>
        <taxon>Bacteria</taxon>
        <taxon>Pseudomonadati</taxon>
        <taxon>Pseudomonadota</taxon>
        <taxon>Alphaproteobacteria</taxon>
        <taxon>Rhodobacterales</taxon>
        <taxon>Paracoccaceae</taxon>
        <taxon>Halodurantibacterium</taxon>
    </lineage>
</organism>
<gene>
    <name evidence="3" type="ORF">ACFSGJ_16120</name>
</gene>
<proteinExistence type="inferred from homology"/>
<keyword evidence="4" id="KW-1185">Reference proteome</keyword>
<dbReference type="Gene3D" id="3.40.50.12780">
    <property type="entry name" value="N-terminal domain of ligase-like"/>
    <property type="match status" value="1"/>
</dbReference>
<dbReference type="Pfam" id="PF00501">
    <property type="entry name" value="AMP-binding"/>
    <property type="match status" value="1"/>
</dbReference>
<dbReference type="RefSeq" id="WP_390264075.1">
    <property type="nucleotide sequence ID" value="NZ_JBHUGH010000012.1"/>
</dbReference>
<dbReference type="CDD" id="cd05921">
    <property type="entry name" value="FCS"/>
    <property type="match status" value="1"/>
</dbReference>
<dbReference type="InterPro" id="IPR020845">
    <property type="entry name" value="AMP-binding_CS"/>
</dbReference>
<evidence type="ECO:0000313" key="3">
    <source>
        <dbReference type="EMBL" id="MFD1913740.1"/>
    </source>
</evidence>